<proteinExistence type="predicted"/>
<dbReference type="InterPro" id="IPR055378">
    <property type="entry name" value="GH3_C"/>
</dbReference>
<evidence type="ECO:0000313" key="2">
    <source>
        <dbReference type="EMBL" id="KAK9044661.1"/>
    </source>
</evidence>
<protein>
    <recommendedName>
        <fullName evidence="1">GH3 C-terminal domain-containing protein</fullName>
    </recommendedName>
</protein>
<accession>A0ABR2U571</accession>
<feature type="domain" description="GH3 C-terminal" evidence="1">
    <location>
        <begin position="89"/>
        <end position="189"/>
    </location>
</feature>
<gene>
    <name evidence="2" type="ORF">V6N11_058556</name>
</gene>
<dbReference type="Pfam" id="PF03321">
    <property type="entry name" value="GH3"/>
    <property type="match status" value="1"/>
</dbReference>
<dbReference type="PANTHER" id="PTHR31901">
    <property type="entry name" value="GH3 DOMAIN-CONTAINING PROTEIN"/>
    <property type="match status" value="1"/>
</dbReference>
<sequence length="190" mass="21687">MIQHFKNIPYDPFNVYTSPDETILGLDLIQGMYAQMLCDLIMREEVHRVGVVFASGLLKAIHFLQRLLQRKEQKRTGRVSSLGFGLKPAIEKASVLLKEANTNIVEYMSYVDTKHIPGQYATYWELFIKDTANALTEEVLSRCCLEMEESLNIVYCQCRVADSIGPLEIRLLKNGTFEELMDYTISRGAP</sequence>
<reference evidence="2 3" key="1">
    <citation type="journal article" date="2024" name="G3 (Bethesda)">
        <title>Genome assembly of Hibiscus sabdariffa L. provides insights into metabolisms of medicinal natural products.</title>
        <authorList>
            <person name="Kim T."/>
        </authorList>
    </citation>
    <scope>NUCLEOTIDE SEQUENCE [LARGE SCALE GENOMIC DNA]</scope>
    <source>
        <strain evidence="2">TK-2024</strain>
        <tissue evidence="2">Old leaves</tissue>
    </source>
</reference>
<keyword evidence="3" id="KW-1185">Reference proteome</keyword>
<evidence type="ECO:0000313" key="3">
    <source>
        <dbReference type="Proteomes" id="UP001396334"/>
    </source>
</evidence>
<dbReference type="PANTHER" id="PTHR31901:SF7">
    <property type="entry name" value="INDOLE-3-ACETIC ACID-AMIDO SYNTHETASE GH3.2-RELATED"/>
    <property type="match status" value="1"/>
</dbReference>
<dbReference type="Proteomes" id="UP001396334">
    <property type="component" value="Unassembled WGS sequence"/>
</dbReference>
<dbReference type="EMBL" id="JBBPBN010000002">
    <property type="protein sequence ID" value="KAK9044661.1"/>
    <property type="molecule type" value="Genomic_DNA"/>
</dbReference>
<comment type="caution">
    <text evidence="2">The sequence shown here is derived from an EMBL/GenBank/DDBJ whole genome shotgun (WGS) entry which is preliminary data.</text>
</comment>
<organism evidence="2 3">
    <name type="scientific">Hibiscus sabdariffa</name>
    <name type="common">roselle</name>
    <dbReference type="NCBI Taxonomy" id="183260"/>
    <lineage>
        <taxon>Eukaryota</taxon>
        <taxon>Viridiplantae</taxon>
        <taxon>Streptophyta</taxon>
        <taxon>Embryophyta</taxon>
        <taxon>Tracheophyta</taxon>
        <taxon>Spermatophyta</taxon>
        <taxon>Magnoliopsida</taxon>
        <taxon>eudicotyledons</taxon>
        <taxon>Gunneridae</taxon>
        <taxon>Pentapetalae</taxon>
        <taxon>rosids</taxon>
        <taxon>malvids</taxon>
        <taxon>Malvales</taxon>
        <taxon>Malvaceae</taxon>
        <taxon>Malvoideae</taxon>
        <taxon>Hibiscus</taxon>
    </lineage>
</organism>
<name>A0ABR2U571_9ROSI</name>
<evidence type="ECO:0000259" key="1">
    <source>
        <dbReference type="Pfam" id="PF23572"/>
    </source>
</evidence>
<dbReference type="InterPro" id="IPR004993">
    <property type="entry name" value="GH3"/>
</dbReference>
<dbReference type="Pfam" id="PF23572">
    <property type="entry name" value="GH3_C"/>
    <property type="match status" value="1"/>
</dbReference>